<evidence type="ECO:0000313" key="2">
    <source>
        <dbReference type="EMBL" id="OJT08154.1"/>
    </source>
</evidence>
<evidence type="ECO:0000313" key="3">
    <source>
        <dbReference type="Proteomes" id="UP000184267"/>
    </source>
</evidence>
<reference evidence="2 3" key="1">
    <citation type="submission" date="2016-10" db="EMBL/GenBank/DDBJ databases">
        <title>Genome sequence of the basidiomycete white-rot fungus Trametes pubescens.</title>
        <authorList>
            <person name="Makela M.R."/>
            <person name="Granchi Z."/>
            <person name="Peng M."/>
            <person name="De Vries R.P."/>
            <person name="Grigoriev I."/>
            <person name="Riley R."/>
            <person name="Hilden K."/>
        </authorList>
    </citation>
    <scope>NUCLEOTIDE SEQUENCE [LARGE SCALE GENOMIC DNA]</scope>
    <source>
        <strain evidence="2 3">FBCC735</strain>
    </source>
</reference>
<dbReference type="InterPro" id="IPR007967">
    <property type="entry name" value="GSKIP_dom"/>
</dbReference>
<proteinExistence type="predicted"/>
<dbReference type="Proteomes" id="UP000184267">
    <property type="component" value="Unassembled WGS sequence"/>
</dbReference>
<dbReference type="Gene3D" id="3.30.2280.10">
    <property type="entry name" value="Hypothetical protein (hspc210)"/>
    <property type="match status" value="1"/>
</dbReference>
<dbReference type="Pfam" id="PF05303">
    <property type="entry name" value="GSKIP_dom"/>
    <property type="match status" value="1"/>
</dbReference>
<evidence type="ECO:0000259" key="1">
    <source>
        <dbReference type="Pfam" id="PF05303"/>
    </source>
</evidence>
<dbReference type="OMA" id="CLRENAH"/>
<dbReference type="EMBL" id="MNAD01001079">
    <property type="protein sequence ID" value="OJT08154.1"/>
    <property type="molecule type" value="Genomic_DNA"/>
</dbReference>
<comment type="caution">
    <text evidence="2">The sequence shown here is derived from an EMBL/GenBank/DDBJ whole genome shotgun (WGS) entry which is preliminary data.</text>
</comment>
<keyword evidence="3" id="KW-1185">Reference proteome</keyword>
<protein>
    <recommendedName>
        <fullName evidence="1">GSKIP domain-containing protein</fullName>
    </recommendedName>
</protein>
<organism evidence="2 3">
    <name type="scientific">Trametes pubescens</name>
    <name type="common">White-rot fungus</name>
    <dbReference type="NCBI Taxonomy" id="154538"/>
    <lineage>
        <taxon>Eukaryota</taxon>
        <taxon>Fungi</taxon>
        <taxon>Dikarya</taxon>
        <taxon>Basidiomycota</taxon>
        <taxon>Agaricomycotina</taxon>
        <taxon>Agaricomycetes</taxon>
        <taxon>Polyporales</taxon>
        <taxon>Polyporaceae</taxon>
        <taxon>Trametes</taxon>
    </lineage>
</organism>
<feature type="domain" description="GSKIP" evidence="1">
    <location>
        <begin position="13"/>
        <end position="109"/>
    </location>
</feature>
<name>A0A1M2VKM5_TRAPU</name>
<dbReference type="AlphaFoldDB" id="A0A1M2VKM5"/>
<accession>A0A1M2VKM5</accession>
<dbReference type="InterPro" id="IPR023231">
    <property type="entry name" value="GSKIP_dom_sf"/>
</dbReference>
<dbReference type="SUPFAM" id="SSF103107">
    <property type="entry name" value="Hypothetical protein c14orf129, hspc210"/>
    <property type="match status" value="1"/>
</dbReference>
<gene>
    <name evidence="2" type="ORF">TRAPUB_950</name>
</gene>
<dbReference type="OrthoDB" id="5804279at2759"/>
<sequence>MSSQEQSEPSSFMREELERALAEQSFAISSFETTSSSPLKATARVVLLEGEVVLVSLTSRGYQLHSPSEAPMDPDHDTEIIFETIEQLLQTVSPQFESAQRSALMEKLELLSDPA</sequence>